<evidence type="ECO:0000256" key="6">
    <source>
        <dbReference type="ARBA" id="ARBA00022723"/>
    </source>
</evidence>
<dbReference type="Gene3D" id="3.90.550.10">
    <property type="entry name" value="Spore Coat Polysaccharide Biosynthesis Protein SpsA, Chain A"/>
    <property type="match status" value="1"/>
</dbReference>
<keyword evidence="9" id="KW-0812">Transmembrane</keyword>
<dbReference type="GO" id="GO:0046872">
    <property type="term" value="F:metal ion binding"/>
    <property type="evidence" value="ECO:0007669"/>
    <property type="project" value="UniProtKB-KW"/>
</dbReference>
<evidence type="ECO:0000256" key="5">
    <source>
        <dbReference type="ARBA" id="ARBA00022695"/>
    </source>
</evidence>
<reference evidence="11" key="1">
    <citation type="submission" date="2018-05" db="EMBL/GenBank/DDBJ databases">
        <authorList>
            <person name="Lanie J.A."/>
            <person name="Ng W.-L."/>
            <person name="Kazmierczak K.M."/>
            <person name="Andrzejewski T.M."/>
            <person name="Davidsen T.M."/>
            <person name="Wayne K.J."/>
            <person name="Tettelin H."/>
            <person name="Glass J.I."/>
            <person name="Rusch D."/>
            <person name="Podicherti R."/>
            <person name="Tsui H.-C.T."/>
            <person name="Winkler M.E."/>
        </authorList>
    </citation>
    <scope>NUCLEOTIDE SEQUENCE</scope>
</reference>
<comment type="similarity">
    <text evidence="2">Belongs to the glucose-1-phosphate thymidylyltransferase family.</text>
</comment>
<evidence type="ECO:0000256" key="7">
    <source>
        <dbReference type="ARBA" id="ARBA00022842"/>
    </source>
</evidence>
<evidence type="ECO:0000256" key="9">
    <source>
        <dbReference type="SAM" id="Phobius"/>
    </source>
</evidence>
<feature type="transmembrane region" description="Helical" evidence="9">
    <location>
        <begin position="28"/>
        <end position="48"/>
    </location>
</feature>
<keyword evidence="5" id="KW-0548">Nucleotidyltransferase</keyword>
<dbReference type="EMBL" id="UINC01217411">
    <property type="protein sequence ID" value="SVE43997.1"/>
    <property type="molecule type" value="Genomic_DNA"/>
</dbReference>
<gene>
    <name evidence="11" type="ORF">METZ01_LOCUS496851</name>
</gene>
<sequence>MAGGNGTRLRPSTIAVNKHLIPIYDKPLIYYPLSLLMLIGIKNFLIIVNKKEKKDFQKLLSNGENLGIKINYCEQEKPTGIPEAFKLGKNFINNDNVALMLGDNIFYGQGLVEIITKTKTNLKGARIFSYPVRNPKDFGVVELKKNKIIKLVEKPKKTKSNLAITGLYFFDKNVVEISKKLK</sequence>
<proteinExistence type="inferred from homology"/>
<evidence type="ECO:0000256" key="2">
    <source>
        <dbReference type="ARBA" id="ARBA00010480"/>
    </source>
</evidence>
<evidence type="ECO:0000256" key="8">
    <source>
        <dbReference type="ARBA" id="ARBA00049336"/>
    </source>
</evidence>
<keyword evidence="7" id="KW-0460">Magnesium</keyword>
<name>A0A383DHN4_9ZZZZ</name>
<dbReference type="EC" id="2.7.7.24" evidence="3"/>
<dbReference type="AlphaFoldDB" id="A0A383DHN4"/>
<keyword evidence="9" id="KW-0472">Membrane</keyword>
<feature type="non-terminal residue" evidence="11">
    <location>
        <position position="182"/>
    </location>
</feature>
<keyword evidence="9" id="KW-1133">Transmembrane helix</keyword>
<dbReference type="SUPFAM" id="SSF53448">
    <property type="entry name" value="Nucleotide-diphospho-sugar transferases"/>
    <property type="match status" value="1"/>
</dbReference>
<feature type="domain" description="Nucleotidyl transferase" evidence="10">
    <location>
        <begin position="1"/>
        <end position="179"/>
    </location>
</feature>
<comment type="catalytic activity">
    <reaction evidence="8">
        <text>dTTP + alpha-D-glucose 1-phosphate + H(+) = dTDP-alpha-D-glucose + diphosphate</text>
        <dbReference type="Rhea" id="RHEA:15225"/>
        <dbReference type="ChEBI" id="CHEBI:15378"/>
        <dbReference type="ChEBI" id="CHEBI:33019"/>
        <dbReference type="ChEBI" id="CHEBI:37568"/>
        <dbReference type="ChEBI" id="CHEBI:57477"/>
        <dbReference type="ChEBI" id="CHEBI:58601"/>
        <dbReference type="EC" id="2.7.7.24"/>
    </reaction>
</comment>
<evidence type="ECO:0000313" key="11">
    <source>
        <dbReference type="EMBL" id="SVE43997.1"/>
    </source>
</evidence>
<evidence type="ECO:0000256" key="4">
    <source>
        <dbReference type="ARBA" id="ARBA00022679"/>
    </source>
</evidence>
<dbReference type="InterPro" id="IPR029044">
    <property type="entry name" value="Nucleotide-diphossugar_trans"/>
</dbReference>
<accession>A0A383DHN4</accession>
<dbReference type="PANTHER" id="PTHR43532:SF1">
    <property type="entry name" value="GLUCOSE-1-PHOSPHATE THYMIDYLYLTRANSFERASE 1"/>
    <property type="match status" value="1"/>
</dbReference>
<dbReference type="Pfam" id="PF00483">
    <property type="entry name" value="NTP_transferase"/>
    <property type="match status" value="1"/>
</dbReference>
<keyword evidence="4" id="KW-0808">Transferase</keyword>
<evidence type="ECO:0000256" key="3">
    <source>
        <dbReference type="ARBA" id="ARBA00012461"/>
    </source>
</evidence>
<comment type="cofactor">
    <cofactor evidence="1">
        <name>Mg(2+)</name>
        <dbReference type="ChEBI" id="CHEBI:18420"/>
    </cofactor>
</comment>
<dbReference type="InterPro" id="IPR005907">
    <property type="entry name" value="G1P_thy_trans_s"/>
</dbReference>
<evidence type="ECO:0000256" key="1">
    <source>
        <dbReference type="ARBA" id="ARBA00001946"/>
    </source>
</evidence>
<keyword evidence="6" id="KW-0479">Metal-binding</keyword>
<dbReference type="PANTHER" id="PTHR43532">
    <property type="entry name" value="GLUCOSE-1-PHOSPHATE THYMIDYLYLTRANSFERASE"/>
    <property type="match status" value="1"/>
</dbReference>
<protein>
    <recommendedName>
        <fullName evidence="3">glucose-1-phosphate thymidylyltransferase</fullName>
        <ecNumber evidence="3">2.7.7.24</ecNumber>
    </recommendedName>
</protein>
<dbReference type="GO" id="GO:0008879">
    <property type="term" value="F:glucose-1-phosphate thymidylyltransferase activity"/>
    <property type="evidence" value="ECO:0007669"/>
    <property type="project" value="UniProtKB-EC"/>
</dbReference>
<dbReference type="InterPro" id="IPR005835">
    <property type="entry name" value="NTP_transferase_dom"/>
</dbReference>
<evidence type="ECO:0000259" key="10">
    <source>
        <dbReference type="Pfam" id="PF00483"/>
    </source>
</evidence>
<organism evidence="11">
    <name type="scientific">marine metagenome</name>
    <dbReference type="NCBI Taxonomy" id="408172"/>
    <lineage>
        <taxon>unclassified sequences</taxon>
        <taxon>metagenomes</taxon>
        <taxon>ecological metagenomes</taxon>
    </lineage>
</organism>